<dbReference type="InterPro" id="IPR013320">
    <property type="entry name" value="ConA-like_dom_sf"/>
</dbReference>
<comment type="caution">
    <text evidence="3">The sequence shown here is derived from an EMBL/GenBank/DDBJ whole genome shotgun (WGS) entry which is preliminary data.</text>
</comment>
<dbReference type="InterPro" id="IPR001870">
    <property type="entry name" value="B30.2/SPRY"/>
</dbReference>
<evidence type="ECO:0000256" key="1">
    <source>
        <dbReference type="SAM" id="Coils"/>
    </source>
</evidence>
<keyword evidence="1" id="KW-0175">Coiled coil</keyword>
<evidence type="ECO:0000313" key="3">
    <source>
        <dbReference type="EMBL" id="KAJ5070435.1"/>
    </source>
</evidence>
<dbReference type="CDD" id="cd12885">
    <property type="entry name" value="SPRY_RanBP_like"/>
    <property type="match status" value="1"/>
</dbReference>
<dbReference type="InterPro" id="IPR050618">
    <property type="entry name" value="Ubq-SigPath_Reg"/>
</dbReference>
<protein>
    <submittedName>
        <fullName evidence="3">Ran-binding protein m</fullName>
    </submittedName>
</protein>
<dbReference type="AlphaFoldDB" id="A0A9Q0LDH2"/>
<dbReference type="PROSITE" id="PS50188">
    <property type="entry name" value="B302_SPRY"/>
    <property type="match status" value="1"/>
</dbReference>
<sequence length="888" mass="102001">MVLPVRKCVLFRHGIGYFEREEKIQGDQNLVLTFKEDVMNDILKSLTTYDNGGGYVSGISYEGMGSKQPNILIDLESEKSMSKLLAEIQGAKIAVNYAGKTYEGLVIGIEEKKKREIEDGIPGYLDLDYLTLLLNENEIKTFSLIEIDDVEFLDEEIKRDLQHLLDVLISSKKKSIKNVTVFCKGKKKRTFRATYIIPLPVWKTSYRVMLGAQEPILQGWAIVDNTTEEDWKNIQLELVSGLPISFIHDLYSPRFQVRPRIEVQDEAAFAPPVLEKALEREESEDYEDYENENEDECEYEEKKYKEEMCDEISFSLSSISNLQAKRKMVSKEDKMKAFSNSVKPDVQTRKSEAVDLCHYIISVPVSVKRDQSALVPIFQGNFSGEQVCVYNQSVRDKNPMSSILFKNTTGLILEGGPITMYEKGEYIGEGMLDTIQPNDTKTIPYAVELGCVVESDYGSTSQSFFHSAILNGVLTTERYYYYWRKYKINNKSTKKLDFILEHKITSNTELVYTIDPFEKTENYYRFRFNVPAKEHITFVVVERSRQPDTYYLESVSQSSVDSWLYSNLINKEIKETLYQIVQKLQSKNDLNRQLSTLKTELNDHIRNQRRICENMKTLKDSQDQRELRDRYVQELTTSEDEIESLREKIKVLEKELQEMAKVIRQIVHEIKYDATIDVPKPSLPESQVKAHASINNKKLPYFPEKLDENLPSGFDMDMVKVGISCNSQDFTIHDQRSTTEPITIRSNFPIPDKTKIYYFEITIEDPGTKSTVVIGAVLDSHNLVGLPGWDDSIGFHGDDGKLYFCESKKGRKLGSKFSKNDTIGFGIDFSTKNFFFTFNGKLIKTIRDKKSVLIGKTLYPSIGLNSPNAKVSVNFGSIPFIHQLKSKY</sequence>
<dbReference type="SMART" id="SM00449">
    <property type="entry name" value="SPRY"/>
    <property type="match status" value="1"/>
</dbReference>
<dbReference type="PANTHER" id="PTHR12864">
    <property type="entry name" value="RAN BINDING PROTEIN 9-RELATED"/>
    <property type="match status" value="1"/>
</dbReference>
<dbReference type="InterPro" id="IPR043136">
    <property type="entry name" value="B30.2/SPRY_sf"/>
</dbReference>
<dbReference type="OMA" id="SRIRQNM"/>
<keyword evidence="4" id="KW-1185">Reference proteome</keyword>
<gene>
    <name evidence="3" type="ORF">M0811_10907</name>
</gene>
<dbReference type="InterPro" id="IPR003877">
    <property type="entry name" value="SPRY_dom"/>
</dbReference>
<feature type="coiled-coil region" evidence="1">
    <location>
        <begin position="580"/>
        <end position="669"/>
    </location>
</feature>
<organism evidence="3 4">
    <name type="scientific">Anaeramoeba ignava</name>
    <name type="common">Anaerobic marine amoeba</name>
    <dbReference type="NCBI Taxonomy" id="1746090"/>
    <lineage>
        <taxon>Eukaryota</taxon>
        <taxon>Metamonada</taxon>
        <taxon>Anaeramoebidae</taxon>
        <taxon>Anaeramoeba</taxon>
    </lineage>
</organism>
<name>A0A9Q0LDH2_ANAIG</name>
<evidence type="ECO:0000259" key="2">
    <source>
        <dbReference type="PROSITE" id="PS50188"/>
    </source>
</evidence>
<dbReference type="Proteomes" id="UP001149090">
    <property type="component" value="Unassembled WGS sequence"/>
</dbReference>
<proteinExistence type="predicted"/>
<evidence type="ECO:0000313" key="4">
    <source>
        <dbReference type="Proteomes" id="UP001149090"/>
    </source>
</evidence>
<feature type="domain" description="B30.2/SPRY" evidence="2">
    <location>
        <begin position="679"/>
        <end position="880"/>
    </location>
</feature>
<dbReference type="SUPFAM" id="SSF49899">
    <property type="entry name" value="Concanavalin A-like lectins/glucanases"/>
    <property type="match status" value="1"/>
</dbReference>
<accession>A0A9Q0LDH2</accession>
<reference evidence="3" key="1">
    <citation type="submission" date="2022-10" db="EMBL/GenBank/DDBJ databases">
        <title>Novel sulphate-reducing endosymbionts in the free-living metamonad Anaeramoeba.</title>
        <authorList>
            <person name="Jerlstrom-Hultqvist J."/>
            <person name="Cepicka I."/>
            <person name="Gallot-Lavallee L."/>
            <person name="Salas-Leiva D."/>
            <person name="Curtis B.A."/>
            <person name="Zahonova K."/>
            <person name="Pipaliya S."/>
            <person name="Dacks J."/>
            <person name="Roger A.J."/>
        </authorList>
    </citation>
    <scope>NUCLEOTIDE SEQUENCE</scope>
    <source>
        <strain evidence="3">BMAN</strain>
    </source>
</reference>
<dbReference type="Gene3D" id="2.60.120.920">
    <property type="match status" value="1"/>
</dbReference>
<dbReference type="EMBL" id="JAPDFW010000095">
    <property type="protein sequence ID" value="KAJ5070435.1"/>
    <property type="molecule type" value="Genomic_DNA"/>
</dbReference>
<dbReference type="OrthoDB" id="25503at2759"/>
<dbReference type="Pfam" id="PF00622">
    <property type="entry name" value="SPRY"/>
    <property type="match status" value="1"/>
</dbReference>
<dbReference type="InterPro" id="IPR044736">
    <property type="entry name" value="Gid1/RanBPM/SPLA_SPRY"/>
</dbReference>